<dbReference type="SUPFAM" id="SSF81321">
    <property type="entry name" value="Family A G protein-coupled receptor-like"/>
    <property type="match status" value="1"/>
</dbReference>
<keyword evidence="3" id="KW-1133">Transmembrane helix</keyword>
<accession>A0A2A6CJR4</accession>
<dbReference type="AlphaFoldDB" id="A0A2A6CJR4"/>
<evidence type="ECO:0000256" key="2">
    <source>
        <dbReference type="ARBA" id="ARBA00022692"/>
    </source>
</evidence>
<comment type="subcellular location">
    <subcellularLocation>
        <location evidence="1">Membrane</location>
    </subcellularLocation>
</comment>
<dbReference type="Proteomes" id="UP000005239">
    <property type="component" value="Unassembled WGS sequence"/>
</dbReference>
<accession>A0A8R1UWR6</accession>
<reference evidence="5" key="2">
    <citation type="submission" date="2022-06" db="UniProtKB">
        <authorList>
            <consortium name="EnsemblMetazoa"/>
        </authorList>
    </citation>
    <scope>IDENTIFICATION</scope>
    <source>
        <strain evidence="5">PS312</strain>
    </source>
</reference>
<dbReference type="InterPro" id="IPR017452">
    <property type="entry name" value="GPCR_Rhodpsn_7TM"/>
</dbReference>
<dbReference type="PANTHER" id="PTHR22718:SF11">
    <property type="entry name" value="7TM GPCR SERPENTINE RECEPTOR CLASS X (SRX) DOMAIN-CONTAINING PROTEIN"/>
    <property type="match status" value="1"/>
</dbReference>
<dbReference type="PROSITE" id="PS50262">
    <property type="entry name" value="G_PROTEIN_RECEP_F1_2"/>
    <property type="match status" value="1"/>
</dbReference>
<protein>
    <submittedName>
        <fullName evidence="5">G_PROTEIN_RECEP_F1_2 domain-containing protein</fullName>
    </submittedName>
</protein>
<dbReference type="GO" id="GO:0016020">
    <property type="term" value="C:membrane"/>
    <property type="evidence" value="ECO:0007669"/>
    <property type="project" value="UniProtKB-SubCell"/>
</dbReference>
<dbReference type="PANTHER" id="PTHR22718">
    <property type="entry name" value="SERPENTINE RECEPTOR, CLASS X"/>
    <property type="match status" value="1"/>
</dbReference>
<evidence type="ECO:0000256" key="1">
    <source>
        <dbReference type="ARBA" id="ARBA00004370"/>
    </source>
</evidence>
<reference evidence="6" key="1">
    <citation type="journal article" date="2008" name="Nat. Genet.">
        <title>The Pristionchus pacificus genome provides a unique perspective on nematode lifestyle and parasitism.</title>
        <authorList>
            <person name="Dieterich C."/>
            <person name="Clifton S.W."/>
            <person name="Schuster L.N."/>
            <person name="Chinwalla A."/>
            <person name="Delehaunty K."/>
            <person name="Dinkelacker I."/>
            <person name="Fulton L."/>
            <person name="Fulton R."/>
            <person name="Godfrey J."/>
            <person name="Minx P."/>
            <person name="Mitreva M."/>
            <person name="Roeseler W."/>
            <person name="Tian H."/>
            <person name="Witte H."/>
            <person name="Yang S.P."/>
            <person name="Wilson R.K."/>
            <person name="Sommer R.J."/>
        </authorList>
    </citation>
    <scope>NUCLEOTIDE SEQUENCE [LARGE SCALE GENOMIC DNA]</scope>
    <source>
        <strain evidence="6">PS312</strain>
    </source>
</reference>
<dbReference type="CDD" id="cd00637">
    <property type="entry name" value="7tm_classA_rhodopsin-like"/>
    <property type="match status" value="1"/>
</dbReference>
<evidence type="ECO:0000313" key="6">
    <source>
        <dbReference type="Proteomes" id="UP000005239"/>
    </source>
</evidence>
<proteinExistence type="predicted"/>
<keyword evidence="4" id="KW-0472">Membrane</keyword>
<dbReference type="OrthoDB" id="5846501at2759"/>
<sequence>MDTSGAVGTVYCAISGFGVFLNIASIISIVEHGKLKQANINIFFFLELCELQSSMYILYMQPLITDILFELIHFFYIAPCIIIQGNIFGITPISGMIAKLLDTAQTYCWYNNSLSQVSLAVNRFVVTVLLRLHFFTPFRAVLISVSQHILALTIAVTIQYILPCCGIQLVYSNYSYNEVKSYGLPNYAWAYIKLPFKIGCSVVPFLIYAIILLSWRSIANKLKLQSAELNKRRKQELRFTIQFASIAVLYTLSWGMFSILPALNLTINVGWIQGQVVIVNPNVLTNDLRFAVVLNLLNSTTNAVLYLLNDRRKLCNFCLSSSYFGSSSYGS</sequence>
<organism evidence="5 6">
    <name type="scientific">Pristionchus pacificus</name>
    <name type="common">Parasitic nematode worm</name>
    <dbReference type="NCBI Taxonomy" id="54126"/>
    <lineage>
        <taxon>Eukaryota</taxon>
        <taxon>Metazoa</taxon>
        <taxon>Ecdysozoa</taxon>
        <taxon>Nematoda</taxon>
        <taxon>Chromadorea</taxon>
        <taxon>Rhabditida</taxon>
        <taxon>Rhabditina</taxon>
        <taxon>Diplogasteromorpha</taxon>
        <taxon>Diplogasteroidea</taxon>
        <taxon>Neodiplogasteridae</taxon>
        <taxon>Pristionchus</taxon>
    </lineage>
</organism>
<evidence type="ECO:0000256" key="4">
    <source>
        <dbReference type="ARBA" id="ARBA00023136"/>
    </source>
</evidence>
<dbReference type="Gene3D" id="1.20.1070.10">
    <property type="entry name" value="Rhodopsin 7-helix transmembrane proteins"/>
    <property type="match status" value="1"/>
</dbReference>
<keyword evidence="6" id="KW-1185">Reference proteome</keyword>
<dbReference type="EnsemblMetazoa" id="PPA40872.1">
    <property type="protein sequence ID" value="PPA40872.1"/>
    <property type="gene ID" value="WBGene00279241"/>
</dbReference>
<keyword evidence="2" id="KW-0812">Transmembrane</keyword>
<gene>
    <name evidence="5" type="primary">WBGene00279241</name>
</gene>
<evidence type="ECO:0000313" key="5">
    <source>
        <dbReference type="EnsemblMetazoa" id="PPA40872.1"/>
    </source>
</evidence>
<name>A0A2A6CJR4_PRIPA</name>
<evidence type="ECO:0000256" key="3">
    <source>
        <dbReference type="ARBA" id="ARBA00022989"/>
    </source>
</evidence>